<proteinExistence type="predicted"/>
<dbReference type="EMBL" id="CACRTV010000044">
    <property type="protein sequence ID" value="VYU25346.1"/>
    <property type="molecule type" value="Genomic_DNA"/>
</dbReference>
<dbReference type="AlphaFoldDB" id="A0A6N3D848"/>
<accession>A0A6N3D848</accession>
<sequence>MLLKNPIYVDFSSEILNYGYNLEATSIYIELEDNSMYSVQYFNWKDGKAYWRDNFSVSCSEVLKLISGRLLYEEKGREKIALIPKLKNELITSNDWFGNLLESWTITGSVNYPFGSTKQRGYVFYKLDLKEDVCFDGNIFNYEHYILPFRVPYSETEATNNLFNENLRQHYTNFKTKTYREANE</sequence>
<name>A0A6N3D848_9CLOT</name>
<dbReference type="RefSeq" id="WP_421757245.1">
    <property type="nucleotide sequence ID" value="NZ_CACRTV010000044.1"/>
</dbReference>
<evidence type="ECO:0000313" key="1">
    <source>
        <dbReference type="EMBL" id="VYU25346.1"/>
    </source>
</evidence>
<organism evidence="1">
    <name type="scientific">Clostridium paraputrificum</name>
    <dbReference type="NCBI Taxonomy" id="29363"/>
    <lineage>
        <taxon>Bacteria</taxon>
        <taxon>Bacillati</taxon>
        <taxon>Bacillota</taxon>
        <taxon>Clostridia</taxon>
        <taxon>Eubacteriales</taxon>
        <taxon>Clostridiaceae</taxon>
        <taxon>Clostridium</taxon>
    </lineage>
</organism>
<protein>
    <submittedName>
        <fullName evidence="1">Uncharacterized protein</fullName>
    </submittedName>
</protein>
<reference evidence="1" key="1">
    <citation type="submission" date="2019-11" db="EMBL/GenBank/DDBJ databases">
        <authorList>
            <person name="Feng L."/>
        </authorList>
    </citation>
    <scope>NUCLEOTIDE SEQUENCE</scope>
    <source>
        <strain evidence="1">CParaputrificumLFYP93</strain>
    </source>
</reference>
<gene>
    <name evidence="1" type="ORF">CPLFYP93_01794</name>
</gene>